<organism evidence="2 3">
    <name type="scientific">Polarella glacialis</name>
    <name type="common">Dinoflagellate</name>
    <dbReference type="NCBI Taxonomy" id="89957"/>
    <lineage>
        <taxon>Eukaryota</taxon>
        <taxon>Sar</taxon>
        <taxon>Alveolata</taxon>
        <taxon>Dinophyceae</taxon>
        <taxon>Suessiales</taxon>
        <taxon>Suessiaceae</taxon>
        <taxon>Polarella</taxon>
    </lineage>
</organism>
<keyword evidence="1" id="KW-0732">Signal</keyword>
<dbReference type="AlphaFoldDB" id="A0A813HVP8"/>
<sequence length="123" mass="13124">MCLGSRSRIWTRTAGLGFRFWCFSGSAAYVGAVDEEYGNRPVATGVDTTSVATGYYKWDGMAAFGDKLYAAPWDAEHLLIYDTGTGQVSGVSTAAVATGVHKWSGICALGTKAMLHPRMLSNC</sequence>
<gene>
    <name evidence="2" type="ORF">PGLA1383_LOCUS56090</name>
</gene>
<feature type="chain" id="PRO_5032443360" evidence="1">
    <location>
        <begin position="29"/>
        <end position="123"/>
    </location>
</feature>
<dbReference type="EMBL" id="CAJNNV010032897">
    <property type="protein sequence ID" value="CAE8641463.1"/>
    <property type="molecule type" value="Genomic_DNA"/>
</dbReference>
<dbReference type="Proteomes" id="UP000654075">
    <property type="component" value="Unassembled WGS sequence"/>
</dbReference>
<feature type="signal peptide" evidence="1">
    <location>
        <begin position="1"/>
        <end position="28"/>
    </location>
</feature>
<proteinExistence type="predicted"/>
<comment type="caution">
    <text evidence="2">The sequence shown here is derived from an EMBL/GenBank/DDBJ whole genome shotgun (WGS) entry which is preliminary data.</text>
</comment>
<protein>
    <submittedName>
        <fullName evidence="2">Uncharacterized protein</fullName>
    </submittedName>
</protein>
<reference evidence="2" key="1">
    <citation type="submission" date="2021-02" db="EMBL/GenBank/DDBJ databases">
        <authorList>
            <person name="Dougan E. K."/>
            <person name="Rhodes N."/>
            <person name="Thang M."/>
            <person name="Chan C."/>
        </authorList>
    </citation>
    <scope>NUCLEOTIDE SEQUENCE</scope>
</reference>
<name>A0A813HVP8_POLGL</name>
<accession>A0A813HVP8</accession>
<keyword evidence="3" id="KW-1185">Reference proteome</keyword>
<evidence type="ECO:0000256" key="1">
    <source>
        <dbReference type="SAM" id="SignalP"/>
    </source>
</evidence>
<evidence type="ECO:0000313" key="3">
    <source>
        <dbReference type="Proteomes" id="UP000654075"/>
    </source>
</evidence>
<evidence type="ECO:0000313" key="2">
    <source>
        <dbReference type="EMBL" id="CAE8641463.1"/>
    </source>
</evidence>